<dbReference type="Proteomes" id="UP000557688">
    <property type="component" value="Unassembled WGS sequence"/>
</dbReference>
<evidence type="ECO:0000256" key="15">
    <source>
        <dbReference type="SAM" id="Coils"/>
    </source>
</evidence>
<organism evidence="17 18">
    <name type="scientific">Endobacter medicaginis</name>
    <dbReference type="NCBI Taxonomy" id="1181271"/>
    <lineage>
        <taxon>Bacteria</taxon>
        <taxon>Pseudomonadati</taxon>
        <taxon>Pseudomonadota</taxon>
        <taxon>Alphaproteobacteria</taxon>
        <taxon>Acetobacterales</taxon>
        <taxon>Acetobacteraceae</taxon>
        <taxon>Endobacter</taxon>
    </lineage>
</organism>
<dbReference type="GO" id="GO:0005886">
    <property type="term" value="C:plasma membrane"/>
    <property type="evidence" value="ECO:0007669"/>
    <property type="project" value="UniProtKB-SubCell"/>
</dbReference>
<proteinExistence type="inferred from homology"/>
<evidence type="ECO:0000256" key="12">
    <source>
        <dbReference type="ARBA" id="ARBA00037847"/>
    </source>
</evidence>
<feature type="coiled-coil region" evidence="15">
    <location>
        <begin position="73"/>
        <end position="151"/>
    </location>
</feature>
<comment type="function">
    <text evidence="10 13">F(1)F(0) ATP synthase produces ATP from ADP in the presence of a proton or sodium gradient. F-type ATPases consist of two structural domains, F(1) containing the extramembraneous catalytic core and F(0) containing the membrane proton channel, linked together by a central stalk and a peripheral stalk. During catalysis, ATP synthesis in the catalytic domain of F(1) is coupled via a rotary mechanism of the central stalk subunits to proton translocation.</text>
</comment>
<dbReference type="InterPro" id="IPR002146">
    <property type="entry name" value="ATP_synth_b/b'su_bac/chlpt"/>
</dbReference>
<evidence type="ECO:0000256" key="16">
    <source>
        <dbReference type="SAM" id="SignalP"/>
    </source>
</evidence>
<evidence type="ECO:0000256" key="14">
    <source>
        <dbReference type="RuleBase" id="RU003848"/>
    </source>
</evidence>
<dbReference type="EMBL" id="JACHXV010000010">
    <property type="protein sequence ID" value="MBB3174702.1"/>
    <property type="molecule type" value="Genomic_DNA"/>
</dbReference>
<dbReference type="HAMAP" id="MF_01398">
    <property type="entry name" value="ATP_synth_b_bprime"/>
    <property type="match status" value="1"/>
</dbReference>
<dbReference type="GO" id="GO:0045259">
    <property type="term" value="C:proton-transporting ATP synthase complex"/>
    <property type="evidence" value="ECO:0007669"/>
    <property type="project" value="UniProtKB-KW"/>
</dbReference>
<comment type="function">
    <text evidence="11">Component of the F(0) channel, it forms part of the peripheral stalk, linking F(1) to F(0). The b'-subunit is a diverged and duplicated form of b found in plants and photosynthetic bacteria.</text>
</comment>
<keyword evidence="4 13" id="KW-0812">Transmembrane</keyword>
<comment type="similarity">
    <text evidence="1 13 14">Belongs to the ATPase B chain family.</text>
</comment>
<dbReference type="RefSeq" id="WP_246330245.1">
    <property type="nucleotide sequence ID" value="NZ_JACHXV010000010.1"/>
</dbReference>
<evidence type="ECO:0000256" key="9">
    <source>
        <dbReference type="ARBA" id="ARBA00023310"/>
    </source>
</evidence>
<reference evidence="17 18" key="1">
    <citation type="submission" date="2020-08" db="EMBL/GenBank/DDBJ databases">
        <title>Genomic Encyclopedia of Type Strains, Phase III (KMG-III): the genomes of soil and plant-associated and newly described type strains.</title>
        <authorList>
            <person name="Whitman W."/>
        </authorList>
    </citation>
    <scope>NUCLEOTIDE SEQUENCE [LARGE SCALE GENOMIC DNA]</scope>
    <source>
        <strain evidence="17 18">CECT 8088</strain>
    </source>
</reference>
<keyword evidence="18" id="KW-1185">Reference proteome</keyword>
<keyword evidence="9 13" id="KW-0066">ATP synthesis</keyword>
<gene>
    <name evidence="13" type="primary">atpF</name>
    <name evidence="17" type="ORF">FHR90_002548</name>
</gene>
<comment type="subunit">
    <text evidence="13">F-type ATPases have 2 components, F(1) - the catalytic core - and F(0) - the membrane proton channel. F(1) has five subunits: alpha(3), beta(3), gamma(1), delta(1), epsilon(1). F(0) has three main subunits: a(1), b(2) and c(10-14). The alpha and beta chains form an alternating ring which encloses part of the gamma chain. F(1) is attached to F(0) by a central stalk formed by the gamma and epsilon chains, while a peripheral stalk is formed by the delta and b chains.</text>
</comment>
<dbReference type="InterPro" id="IPR050059">
    <property type="entry name" value="ATP_synthase_B_chain"/>
</dbReference>
<dbReference type="PANTHER" id="PTHR33445">
    <property type="entry name" value="ATP SYNTHASE SUBUNIT B', CHLOROPLASTIC"/>
    <property type="match status" value="1"/>
</dbReference>
<keyword evidence="8 13" id="KW-0472">Membrane</keyword>
<keyword evidence="6 13" id="KW-1133">Transmembrane helix</keyword>
<evidence type="ECO:0000256" key="2">
    <source>
        <dbReference type="ARBA" id="ARBA00022448"/>
    </source>
</evidence>
<comment type="subcellular location">
    <subcellularLocation>
        <location evidence="13">Cell membrane</location>
        <topology evidence="13">Single-pass membrane protein</topology>
    </subcellularLocation>
    <subcellularLocation>
        <location evidence="12">Endomembrane system</location>
        <topology evidence="12">Single-pass membrane protein</topology>
    </subcellularLocation>
</comment>
<evidence type="ECO:0000256" key="8">
    <source>
        <dbReference type="ARBA" id="ARBA00023136"/>
    </source>
</evidence>
<feature type="signal peptide" evidence="16">
    <location>
        <begin position="1"/>
        <end position="26"/>
    </location>
</feature>
<keyword evidence="16" id="KW-0732">Signal</keyword>
<keyword evidence="2 13" id="KW-0813">Transport</keyword>
<keyword evidence="3 13" id="KW-0138">CF(0)</keyword>
<keyword evidence="5 13" id="KW-0375">Hydrogen ion transport</keyword>
<evidence type="ECO:0000256" key="3">
    <source>
        <dbReference type="ARBA" id="ARBA00022547"/>
    </source>
</evidence>
<feature type="transmembrane region" description="Helical" evidence="13">
    <location>
        <begin position="38"/>
        <end position="57"/>
    </location>
</feature>
<evidence type="ECO:0000256" key="1">
    <source>
        <dbReference type="ARBA" id="ARBA00005513"/>
    </source>
</evidence>
<evidence type="ECO:0000256" key="11">
    <source>
        <dbReference type="ARBA" id="ARBA00025614"/>
    </source>
</evidence>
<evidence type="ECO:0000256" key="7">
    <source>
        <dbReference type="ARBA" id="ARBA00023065"/>
    </source>
</evidence>
<evidence type="ECO:0000256" key="5">
    <source>
        <dbReference type="ARBA" id="ARBA00022781"/>
    </source>
</evidence>
<evidence type="ECO:0000256" key="4">
    <source>
        <dbReference type="ARBA" id="ARBA00022692"/>
    </source>
</evidence>
<accession>A0A839V583</accession>
<feature type="chain" id="PRO_5032356843" description="ATP synthase subunit b" evidence="16">
    <location>
        <begin position="27"/>
        <end position="194"/>
    </location>
</feature>
<name>A0A839V583_9PROT</name>
<keyword evidence="7 13" id="KW-0406">Ion transport</keyword>
<dbReference type="PANTHER" id="PTHR33445:SF1">
    <property type="entry name" value="ATP SYNTHASE SUBUNIT B"/>
    <property type="match status" value="1"/>
</dbReference>
<keyword evidence="15" id="KW-0175">Coiled coil</keyword>
<comment type="caution">
    <text evidence="17">The sequence shown here is derived from an EMBL/GenBank/DDBJ whole genome shotgun (WGS) entry which is preliminary data.</text>
</comment>
<evidence type="ECO:0000256" key="6">
    <source>
        <dbReference type="ARBA" id="ARBA00022989"/>
    </source>
</evidence>
<sequence>MRLPLLAAIMTAAGAIALGAATPAFAVGMPQLDASNPLLWWQLVWGAVIFVVLYVLLSRSALPKVAGVLATRAARIESDLDAARDAKREADEAGRTMHEERRRAAAEAQDLVAKTVAEARESAAATLRELNAKLDAEADAAEARLAAARDAALASLPGVAVSTATALVEKLTGRAPEPARIESAVSAHLPSKAA</sequence>
<dbReference type="Pfam" id="PF00430">
    <property type="entry name" value="ATP-synt_B"/>
    <property type="match status" value="1"/>
</dbReference>
<evidence type="ECO:0000256" key="13">
    <source>
        <dbReference type="HAMAP-Rule" id="MF_01398"/>
    </source>
</evidence>
<dbReference type="CDD" id="cd06503">
    <property type="entry name" value="ATP-synt_Fo_b"/>
    <property type="match status" value="1"/>
</dbReference>
<dbReference type="GO" id="GO:0012505">
    <property type="term" value="C:endomembrane system"/>
    <property type="evidence" value="ECO:0007669"/>
    <property type="project" value="UniProtKB-SubCell"/>
</dbReference>
<evidence type="ECO:0000256" key="10">
    <source>
        <dbReference type="ARBA" id="ARBA00025198"/>
    </source>
</evidence>
<keyword evidence="13" id="KW-1003">Cell membrane</keyword>
<protein>
    <recommendedName>
        <fullName evidence="13">ATP synthase subunit b</fullName>
    </recommendedName>
    <alternativeName>
        <fullName evidence="13">ATP synthase F(0) sector subunit b</fullName>
    </alternativeName>
    <alternativeName>
        <fullName evidence="13">ATPase subunit I</fullName>
    </alternativeName>
    <alternativeName>
        <fullName evidence="13">F-type ATPase subunit b</fullName>
        <shortName evidence="13">F-ATPase subunit b</shortName>
    </alternativeName>
</protein>
<dbReference type="GO" id="GO:0046933">
    <property type="term" value="F:proton-transporting ATP synthase activity, rotational mechanism"/>
    <property type="evidence" value="ECO:0007669"/>
    <property type="project" value="UniProtKB-UniRule"/>
</dbReference>
<evidence type="ECO:0000313" key="18">
    <source>
        <dbReference type="Proteomes" id="UP000557688"/>
    </source>
</evidence>
<dbReference type="AlphaFoldDB" id="A0A839V583"/>
<evidence type="ECO:0000313" key="17">
    <source>
        <dbReference type="EMBL" id="MBB3174702.1"/>
    </source>
</evidence>
<dbReference type="GO" id="GO:0046961">
    <property type="term" value="F:proton-transporting ATPase activity, rotational mechanism"/>
    <property type="evidence" value="ECO:0007669"/>
    <property type="project" value="TreeGrafter"/>
</dbReference>